<evidence type="ECO:0000256" key="1">
    <source>
        <dbReference type="SAM" id="MobiDB-lite"/>
    </source>
</evidence>
<feature type="region of interest" description="Disordered" evidence="1">
    <location>
        <begin position="594"/>
        <end position="621"/>
    </location>
</feature>
<keyword evidence="3" id="KW-1185">Reference proteome</keyword>
<dbReference type="Proteomes" id="UP000518266">
    <property type="component" value="Unassembled WGS sequence"/>
</dbReference>
<proteinExistence type="predicted"/>
<dbReference type="AlphaFoldDB" id="A0A7J5YZF4"/>
<accession>A0A7J5YZF4</accession>
<feature type="region of interest" description="Disordered" evidence="1">
    <location>
        <begin position="54"/>
        <end position="74"/>
    </location>
</feature>
<feature type="non-terminal residue" evidence="2">
    <location>
        <position position="621"/>
    </location>
</feature>
<evidence type="ECO:0000313" key="3">
    <source>
        <dbReference type="Proteomes" id="UP000518266"/>
    </source>
</evidence>
<protein>
    <submittedName>
        <fullName evidence="2">Uncharacterized protein</fullName>
    </submittedName>
</protein>
<dbReference type="OrthoDB" id="10669298at2759"/>
<feature type="compositionally biased region" description="Basic and acidic residues" evidence="1">
    <location>
        <begin position="60"/>
        <end position="74"/>
    </location>
</feature>
<feature type="compositionally biased region" description="Low complexity" evidence="1">
    <location>
        <begin position="609"/>
        <end position="621"/>
    </location>
</feature>
<sequence>MEECLRNVQPESSQCVTDDTRQPSRKRRLDNNSSHRGVPVAFDGAEMHLLSTRRRARAGRQTEEQDGRNREESWQHTLETLSNNSFCISPVELSCSVIYSQSIGPAQRAVKQNQPLRSIQVSGHPVNSNAIWVVDLRGNQHHGIAAINVGSADGPNLIIRPIDVTLNWVIVYSYGMANVIDLHEQRNNDKDLKETGLQWGRHSCRKAALERAGRDDYSLHYCHCRGSGLQSHIRDREGQAWMERVCQSVQYKVSSDSVRAKGWVRVPSTTVSLQEQKEPEEVRLFDGLFTDICPKYQALGIQEVHRCCILEVTNNDGRLTPHALGIDQSHVTPVGKQEESCHTEQSLWGGLWFWPGRVAELLRCGLAQHVYCNPSIKTHASVRILFIPPVCIKSKEHRRYWRFTPDSVTKSLLLTFSPSPSPLFAHLFSCQELTNNIFSTSGRSRPVLLSVECASTQTKEQPQCIQCMQPECTECTAVERENTQVGWANSVFVRPTQIEDPPPKKMLVELGIKPQYFLVMNKICPNVSLPDNTETLSTSRQRHSQLIYFHQQNVCVTPDTEQEWLELPRPEKIAQAASKLPFCPDTSSDPCCEQKVNVPSTADSRQLHSSSIRPPISSPLR</sequence>
<feature type="compositionally biased region" description="Polar residues" evidence="1">
    <location>
        <begin position="597"/>
        <end position="608"/>
    </location>
</feature>
<feature type="region of interest" description="Disordered" evidence="1">
    <location>
        <begin position="1"/>
        <end position="40"/>
    </location>
</feature>
<name>A0A7J5YZF4_DISMA</name>
<gene>
    <name evidence="2" type="ORF">F7725_022236</name>
</gene>
<reference evidence="2 3" key="1">
    <citation type="submission" date="2020-03" db="EMBL/GenBank/DDBJ databases">
        <title>Dissostichus mawsoni Genome sequencing and assembly.</title>
        <authorList>
            <person name="Park H."/>
        </authorList>
    </citation>
    <scope>NUCLEOTIDE SEQUENCE [LARGE SCALE GENOMIC DNA]</scope>
    <source>
        <strain evidence="2">DM0001</strain>
        <tissue evidence="2">Muscle</tissue>
    </source>
</reference>
<dbReference type="EMBL" id="JAAKFY010000007">
    <property type="protein sequence ID" value="KAF3854181.1"/>
    <property type="molecule type" value="Genomic_DNA"/>
</dbReference>
<comment type="caution">
    <text evidence="2">The sequence shown here is derived from an EMBL/GenBank/DDBJ whole genome shotgun (WGS) entry which is preliminary data.</text>
</comment>
<organism evidence="2 3">
    <name type="scientific">Dissostichus mawsoni</name>
    <name type="common">Antarctic cod</name>
    <dbReference type="NCBI Taxonomy" id="36200"/>
    <lineage>
        <taxon>Eukaryota</taxon>
        <taxon>Metazoa</taxon>
        <taxon>Chordata</taxon>
        <taxon>Craniata</taxon>
        <taxon>Vertebrata</taxon>
        <taxon>Euteleostomi</taxon>
        <taxon>Actinopterygii</taxon>
        <taxon>Neopterygii</taxon>
        <taxon>Teleostei</taxon>
        <taxon>Neoteleostei</taxon>
        <taxon>Acanthomorphata</taxon>
        <taxon>Eupercaria</taxon>
        <taxon>Perciformes</taxon>
        <taxon>Notothenioidei</taxon>
        <taxon>Nototheniidae</taxon>
        <taxon>Dissostichus</taxon>
    </lineage>
</organism>
<evidence type="ECO:0000313" key="2">
    <source>
        <dbReference type="EMBL" id="KAF3854181.1"/>
    </source>
</evidence>